<protein>
    <submittedName>
        <fullName evidence="2">AbrB/MazE/SpoVT family DNA-binding domain-containing protein</fullName>
    </submittedName>
</protein>
<dbReference type="InterPro" id="IPR037914">
    <property type="entry name" value="SpoVT-AbrB_sf"/>
</dbReference>
<proteinExistence type="predicted"/>
<dbReference type="SUPFAM" id="SSF89447">
    <property type="entry name" value="AbrB/MazE/MraZ-like"/>
    <property type="match status" value="1"/>
</dbReference>
<organism evidence="2 3">
    <name type="scientific">Aciditerrimonas ferrireducens</name>
    <dbReference type="NCBI Taxonomy" id="667306"/>
    <lineage>
        <taxon>Bacteria</taxon>
        <taxon>Bacillati</taxon>
        <taxon>Actinomycetota</taxon>
        <taxon>Acidimicrobiia</taxon>
        <taxon>Acidimicrobiales</taxon>
        <taxon>Acidimicrobiaceae</taxon>
        <taxon>Aciditerrimonas</taxon>
    </lineage>
</organism>
<dbReference type="Pfam" id="PF04014">
    <property type="entry name" value="MazE_antitoxin"/>
    <property type="match status" value="1"/>
</dbReference>
<dbReference type="RefSeq" id="WP_376746004.1">
    <property type="nucleotide sequence ID" value="NZ_JAKHEX010000004.1"/>
</dbReference>
<dbReference type="GO" id="GO:0003677">
    <property type="term" value="F:DNA binding"/>
    <property type="evidence" value="ECO:0007669"/>
    <property type="project" value="UniProtKB-KW"/>
</dbReference>
<dbReference type="InterPro" id="IPR007159">
    <property type="entry name" value="SpoVT-AbrB_dom"/>
</dbReference>
<evidence type="ECO:0000313" key="3">
    <source>
        <dbReference type="Proteomes" id="UP001589788"/>
    </source>
</evidence>
<name>A0ABV6C7T6_9ACTN</name>
<accession>A0ABV6C7T6</accession>
<dbReference type="Gene3D" id="2.10.260.10">
    <property type="match status" value="1"/>
</dbReference>
<evidence type="ECO:0000259" key="1">
    <source>
        <dbReference type="SMART" id="SM00966"/>
    </source>
</evidence>
<comment type="caution">
    <text evidence="2">The sequence shown here is derived from an EMBL/GenBank/DDBJ whole genome shotgun (WGS) entry which is preliminary data.</text>
</comment>
<reference evidence="2 3" key="1">
    <citation type="submission" date="2024-09" db="EMBL/GenBank/DDBJ databases">
        <authorList>
            <person name="Sun Q."/>
            <person name="Mori K."/>
        </authorList>
    </citation>
    <scope>NUCLEOTIDE SEQUENCE [LARGE SCALE GENOMIC DNA]</scope>
    <source>
        <strain evidence="2 3">JCM 15389</strain>
    </source>
</reference>
<dbReference type="Proteomes" id="UP001589788">
    <property type="component" value="Unassembled WGS sequence"/>
</dbReference>
<sequence>MVTTVNPKGQVTIPEPLRDRYGFPPGTKVVWLERDGDLIPKPLLSIEQLRGRFKGSDLTALLLEERARDREQEDA</sequence>
<feature type="domain" description="SpoVT-AbrB" evidence="1">
    <location>
        <begin position="3"/>
        <end position="48"/>
    </location>
</feature>
<gene>
    <name evidence="2" type="ORF">ACFFRE_09195</name>
</gene>
<keyword evidence="2" id="KW-0238">DNA-binding</keyword>
<keyword evidence="3" id="KW-1185">Reference proteome</keyword>
<evidence type="ECO:0000313" key="2">
    <source>
        <dbReference type="EMBL" id="MFC0082317.1"/>
    </source>
</evidence>
<dbReference type="SMART" id="SM00966">
    <property type="entry name" value="SpoVT_AbrB"/>
    <property type="match status" value="1"/>
</dbReference>
<dbReference type="EMBL" id="JBHLYQ010000089">
    <property type="protein sequence ID" value="MFC0082317.1"/>
    <property type="molecule type" value="Genomic_DNA"/>
</dbReference>